<evidence type="ECO:0000256" key="4">
    <source>
        <dbReference type="ARBA" id="ARBA00022692"/>
    </source>
</evidence>
<dbReference type="PANTHER" id="PTHR11767">
    <property type="entry name" value="INWARD RECTIFIER POTASSIUM CHANNEL"/>
    <property type="match status" value="1"/>
</dbReference>
<dbReference type="HOGENOM" id="CLU_022738_11_0_1"/>
<dbReference type="PANTHER" id="PTHR11767:SF102">
    <property type="entry name" value="INWARDLY RECTIFYING POTASSIUM CHANNEL 1, ISOFORM F"/>
    <property type="match status" value="1"/>
</dbReference>
<evidence type="ECO:0000259" key="14">
    <source>
        <dbReference type="Pfam" id="PF17655"/>
    </source>
</evidence>
<evidence type="ECO:0000256" key="5">
    <source>
        <dbReference type="ARBA" id="ARBA00022882"/>
    </source>
</evidence>
<dbReference type="OMA" id="RDITANC"/>
<keyword evidence="17" id="KW-1185">Reference proteome</keyword>
<dbReference type="STRING" id="283909.R7TJH0"/>
<dbReference type="EMBL" id="AMQN01002916">
    <property type="status" value="NOT_ANNOTATED_CDS"/>
    <property type="molecule type" value="Genomic_DNA"/>
</dbReference>
<reference evidence="15 17" key="2">
    <citation type="journal article" date="2013" name="Nature">
        <title>Insights into bilaterian evolution from three spiralian genomes.</title>
        <authorList>
            <person name="Simakov O."/>
            <person name="Marletaz F."/>
            <person name="Cho S.J."/>
            <person name="Edsinger-Gonzales E."/>
            <person name="Havlak P."/>
            <person name="Hellsten U."/>
            <person name="Kuo D.H."/>
            <person name="Larsson T."/>
            <person name="Lv J."/>
            <person name="Arendt D."/>
            <person name="Savage R."/>
            <person name="Osoegawa K."/>
            <person name="de Jong P."/>
            <person name="Grimwood J."/>
            <person name="Chapman J.A."/>
            <person name="Shapiro H."/>
            <person name="Aerts A."/>
            <person name="Otillar R.P."/>
            <person name="Terry A.Y."/>
            <person name="Boore J.L."/>
            <person name="Grigoriev I.V."/>
            <person name="Lindberg D.R."/>
            <person name="Seaver E.C."/>
            <person name="Weisblat D.A."/>
            <person name="Putnam N.H."/>
            <person name="Rokhsar D.S."/>
        </authorList>
    </citation>
    <scope>NUCLEOTIDE SEQUENCE</scope>
    <source>
        <strain evidence="15 17">I ESC-2004</strain>
    </source>
</reference>
<feature type="transmembrane region" description="Helical" evidence="12">
    <location>
        <begin position="84"/>
        <end position="101"/>
    </location>
</feature>
<accession>R7TJH0</accession>
<protein>
    <recommendedName>
        <fullName evidence="18">Inward rectifier potassium channel C-terminal domain-containing protein</fullName>
    </recommendedName>
</protein>
<dbReference type="GO" id="GO:0034702">
    <property type="term" value="C:monoatomic ion channel complex"/>
    <property type="evidence" value="ECO:0007669"/>
    <property type="project" value="UniProtKB-KW"/>
</dbReference>
<dbReference type="InterPro" id="IPR041647">
    <property type="entry name" value="IRK_C"/>
</dbReference>
<comment type="similarity">
    <text evidence="11">Belongs to the inward rectifier-type potassium channel (TC 1.A.2.1) family.</text>
</comment>
<dbReference type="OrthoDB" id="273257at2759"/>
<proteinExistence type="inferred from homology"/>
<dbReference type="GO" id="GO:0005242">
    <property type="term" value="F:inward rectifier potassium channel activity"/>
    <property type="evidence" value="ECO:0007669"/>
    <property type="project" value="InterPro"/>
</dbReference>
<dbReference type="Proteomes" id="UP000014760">
    <property type="component" value="Unassembled WGS sequence"/>
</dbReference>
<dbReference type="Gene3D" id="1.10.287.70">
    <property type="match status" value="1"/>
</dbReference>
<gene>
    <name evidence="15" type="ORF">CAPTEDRAFT_90880</name>
</gene>
<keyword evidence="8 11" id="KW-0406">Ion transport</keyword>
<name>R7TJH0_CAPTE</name>
<evidence type="ECO:0000313" key="17">
    <source>
        <dbReference type="Proteomes" id="UP000014760"/>
    </source>
</evidence>
<keyword evidence="6 11" id="KW-0630">Potassium</keyword>
<feature type="transmembrane region" description="Helical" evidence="12">
    <location>
        <begin position="121"/>
        <end position="145"/>
    </location>
</feature>
<dbReference type="PIRSF" id="PIRSF005465">
    <property type="entry name" value="GIRK_kir"/>
    <property type="match status" value="1"/>
</dbReference>
<dbReference type="GO" id="GO:0034765">
    <property type="term" value="P:regulation of monoatomic ion transmembrane transport"/>
    <property type="evidence" value="ECO:0007669"/>
    <property type="project" value="TreeGrafter"/>
</dbReference>
<dbReference type="InterPro" id="IPR016449">
    <property type="entry name" value="K_chnl_inward-rec_Kir"/>
</dbReference>
<dbReference type="InterPro" id="IPR040445">
    <property type="entry name" value="Kir_TM"/>
</dbReference>
<reference evidence="17" key="1">
    <citation type="submission" date="2012-12" db="EMBL/GenBank/DDBJ databases">
        <authorList>
            <person name="Hellsten U."/>
            <person name="Grimwood J."/>
            <person name="Chapman J.A."/>
            <person name="Shapiro H."/>
            <person name="Aerts A."/>
            <person name="Otillar R.P."/>
            <person name="Terry A.Y."/>
            <person name="Boore J.L."/>
            <person name="Simakov O."/>
            <person name="Marletaz F."/>
            <person name="Cho S.-J."/>
            <person name="Edsinger-Gonzales E."/>
            <person name="Havlak P."/>
            <person name="Kuo D.-H."/>
            <person name="Larsson T."/>
            <person name="Lv J."/>
            <person name="Arendt D."/>
            <person name="Savage R."/>
            <person name="Osoegawa K."/>
            <person name="de Jong P."/>
            <person name="Lindberg D.R."/>
            <person name="Seaver E.C."/>
            <person name="Weisblat D.A."/>
            <person name="Putnam N.H."/>
            <person name="Grigoriev I.V."/>
            <person name="Rokhsar D.S."/>
        </authorList>
    </citation>
    <scope>NUCLEOTIDE SEQUENCE</scope>
    <source>
        <strain evidence="17">I ESC-2004</strain>
    </source>
</reference>
<dbReference type="Gene3D" id="2.60.40.1400">
    <property type="entry name" value="G protein-activated inward rectifier potassium channel 1"/>
    <property type="match status" value="1"/>
</dbReference>
<dbReference type="PRINTS" id="PR01320">
    <property type="entry name" value="KIRCHANNEL"/>
</dbReference>
<evidence type="ECO:0000256" key="12">
    <source>
        <dbReference type="SAM" id="Phobius"/>
    </source>
</evidence>
<dbReference type="SUPFAM" id="SSF81296">
    <property type="entry name" value="E set domains"/>
    <property type="match status" value="1"/>
</dbReference>
<dbReference type="Pfam" id="PF17655">
    <property type="entry name" value="IRK_C"/>
    <property type="match status" value="1"/>
</dbReference>
<feature type="domain" description="Potassium channel inwardly rectifying transmembrane" evidence="13">
    <location>
        <begin position="19"/>
        <end position="150"/>
    </location>
</feature>
<dbReference type="InterPro" id="IPR013518">
    <property type="entry name" value="K_chnl_inward-rec_Kir_cyto"/>
</dbReference>
<reference evidence="16" key="3">
    <citation type="submission" date="2015-06" db="UniProtKB">
        <authorList>
            <consortium name="EnsemblMetazoa"/>
        </authorList>
    </citation>
    <scope>IDENTIFICATION</scope>
</reference>
<organism evidence="15">
    <name type="scientific">Capitella teleta</name>
    <name type="common">Polychaete worm</name>
    <dbReference type="NCBI Taxonomy" id="283909"/>
    <lineage>
        <taxon>Eukaryota</taxon>
        <taxon>Metazoa</taxon>
        <taxon>Spiralia</taxon>
        <taxon>Lophotrochozoa</taxon>
        <taxon>Annelida</taxon>
        <taxon>Polychaeta</taxon>
        <taxon>Sedentaria</taxon>
        <taxon>Scolecida</taxon>
        <taxon>Capitellidae</taxon>
        <taxon>Capitella</taxon>
    </lineage>
</organism>
<dbReference type="GO" id="GO:1990573">
    <property type="term" value="P:potassium ion import across plasma membrane"/>
    <property type="evidence" value="ECO:0007669"/>
    <property type="project" value="TreeGrafter"/>
</dbReference>
<keyword evidence="10 11" id="KW-0407">Ion channel</keyword>
<feature type="domain" description="Inward rectifier potassium channel C-terminal" evidence="14">
    <location>
        <begin position="157"/>
        <end position="333"/>
    </location>
</feature>
<evidence type="ECO:0000259" key="13">
    <source>
        <dbReference type="Pfam" id="PF01007"/>
    </source>
</evidence>
<dbReference type="AlphaFoldDB" id="R7TJH0"/>
<keyword evidence="4 11" id="KW-0812">Transmembrane</keyword>
<evidence type="ECO:0000313" key="16">
    <source>
        <dbReference type="EnsemblMetazoa" id="CapteP90880"/>
    </source>
</evidence>
<dbReference type="InterPro" id="IPR014756">
    <property type="entry name" value="Ig_E-set"/>
</dbReference>
<evidence type="ECO:0000256" key="1">
    <source>
        <dbReference type="ARBA" id="ARBA00004141"/>
    </source>
</evidence>
<dbReference type="GO" id="GO:0005886">
    <property type="term" value="C:plasma membrane"/>
    <property type="evidence" value="ECO:0007669"/>
    <property type="project" value="TreeGrafter"/>
</dbReference>
<evidence type="ECO:0000256" key="9">
    <source>
        <dbReference type="ARBA" id="ARBA00023136"/>
    </source>
</evidence>
<evidence type="ECO:0000256" key="8">
    <source>
        <dbReference type="ARBA" id="ARBA00023065"/>
    </source>
</evidence>
<evidence type="ECO:0008006" key="18">
    <source>
        <dbReference type="Google" id="ProtNLM"/>
    </source>
</evidence>
<evidence type="ECO:0000256" key="2">
    <source>
        <dbReference type="ARBA" id="ARBA00022448"/>
    </source>
</evidence>
<dbReference type="SUPFAM" id="SSF81324">
    <property type="entry name" value="Voltage-gated potassium channels"/>
    <property type="match status" value="1"/>
</dbReference>
<keyword evidence="5 11" id="KW-0851">Voltage-gated channel</keyword>
<feature type="transmembrane region" description="Helical" evidence="12">
    <location>
        <begin position="54"/>
        <end position="77"/>
    </location>
</feature>
<evidence type="ECO:0000256" key="10">
    <source>
        <dbReference type="ARBA" id="ARBA00023303"/>
    </source>
</evidence>
<keyword evidence="3 11" id="KW-0633">Potassium transport</keyword>
<evidence type="ECO:0000313" key="15">
    <source>
        <dbReference type="EMBL" id="ELT91696.1"/>
    </source>
</evidence>
<evidence type="ECO:0000256" key="3">
    <source>
        <dbReference type="ARBA" id="ARBA00022538"/>
    </source>
</evidence>
<comment type="subcellular location">
    <subcellularLocation>
        <location evidence="1 11">Membrane</location>
        <topology evidence="1 11">Multi-pass membrane protein</topology>
    </subcellularLocation>
</comment>
<dbReference type="Pfam" id="PF01007">
    <property type="entry name" value="IRK"/>
    <property type="match status" value="1"/>
</dbReference>
<sequence>MNIARRGRLFAQRKKRRLMEKSGSCNFNLIGLERRRFKYLSDWFTTFLELQWRYIILSCLMAFCFTWFFFGLLWWGIFAAKKDTECIIGVNSFVTALLFSIETQHTIGYGTRAITDACASGIILIMLQSTVGVIIQCIATGIIFAKLARPKLRAATVIFSKQAVVCQQDGDLCLMFRVGNMRTSQMMDIKINAFLVKSKLTKEGELISFYQEHLSVTTEAEDEFYFLAWPIKAKHKITENSPLYSLSPEDLLKAEFEIIIVLEAICEATGGSIQVRTSYLPGEILWGHKLAALFPRHTTGRVKNWKYTIDFTKFNDTLPVNIPDFSARELNKRRGSKVSKIRFESECETFSNNEVYLTSSSEPKKIV</sequence>
<dbReference type="EMBL" id="KB310391">
    <property type="protein sequence ID" value="ELT91696.1"/>
    <property type="molecule type" value="Genomic_DNA"/>
</dbReference>
<evidence type="ECO:0000256" key="6">
    <source>
        <dbReference type="ARBA" id="ARBA00022958"/>
    </source>
</evidence>
<keyword evidence="9 12" id="KW-0472">Membrane</keyword>
<dbReference type="EnsemblMetazoa" id="CapteT90880">
    <property type="protein sequence ID" value="CapteP90880"/>
    <property type="gene ID" value="CapteG90880"/>
</dbReference>
<evidence type="ECO:0000256" key="7">
    <source>
        <dbReference type="ARBA" id="ARBA00022989"/>
    </source>
</evidence>
<keyword evidence="2 11" id="KW-0813">Transport</keyword>
<keyword evidence="7 12" id="KW-1133">Transmembrane helix</keyword>
<evidence type="ECO:0000256" key="11">
    <source>
        <dbReference type="RuleBase" id="RU003822"/>
    </source>
</evidence>